<evidence type="ECO:0000313" key="2">
    <source>
        <dbReference type="Proteomes" id="UP000032735"/>
    </source>
</evidence>
<name>A0A068QYZ3_9GAMM</name>
<sequence length="63" mass="7239">MEPFGKISKYMPIGEFVRFIFGLRGVYLSGGQLHMGVSHFIEPERTPKYTPIRSWISTYLTGL</sequence>
<keyword evidence="2" id="KW-1185">Reference proteome</keyword>
<evidence type="ECO:0000313" key="1">
    <source>
        <dbReference type="EMBL" id="CDG20024.1"/>
    </source>
</evidence>
<protein>
    <submittedName>
        <fullName evidence="1">Uncharacterized protein</fullName>
    </submittedName>
</protein>
<accession>A0A068QYZ3</accession>
<reference evidence="1 2" key="1">
    <citation type="submission" date="2013-07" db="EMBL/GenBank/DDBJ databases">
        <authorList>
            <person name="Genoscope - CEA"/>
        </authorList>
    </citation>
    <scope>NUCLEOTIDE SEQUENCE [LARGE SCALE GENOMIC DNA]</scope>
    <source>
        <strain evidence="1 2">G6</strain>
    </source>
</reference>
<organism evidence="1 2">
    <name type="scientific">Xenorhabdus poinarii G6</name>
    <dbReference type="NCBI Taxonomy" id="1354304"/>
    <lineage>
        <taxon>Bacteria</taxon>
        <taxon>Pseudomonadati</taxon>
        <taxon>Pseudomonadota</taxon>
        <taxon>Gammaproteobacteria</taxon>
        <taxon>Enterobacterales</taxon>
        <taxon>Morganellaceae</taxon>
        <taxon>Xenorhabdus</taxon>
    </lineage>
</organism>
<dbReference type="Proteomes" id="UP000032735">
    <property type="component" value="Chromosome"/>
</dbReference>
<dbReference type="HOGENOM" id="CLU_2884944_0_0_6"/>
<dbReference type="KEGG" id="xpo:XPG1_0369"/>
<gene>
    <name evidence="1" type="ORF">XPG1_0369</name>
</gene>
<dbReference type="EMBL" id="FO704551">
    <property type="protein sequence ID" value="CDG20024.1"/>
    <property type="molecule type" value="Genomic_DNA"/>
</dbReference>
<dbReference type="AlphaFoldDB" id="A0A068QYZ3"/>
<proteinExistence type="predicted"/>